<dbReference type="Gene3D" id="1.10.287.70">
    <property type="match status" value="1"/>
</dbReference>
<dbReference type="InterPro" id="IPR024791">
    <property type="entry name" value="Cyt_c/ubiquinol_Oxase_su3"/>
</dbReference>
<evidence type="ECO:0000256" key="3">
    <source>
        <dbReference type="ARBA" id="ARBA00015944"/>
    </source>
</evidence>
<feature type="transmembrane region" description="Helical" evidence="9">
    <location>
        <begin position="158"/>
        <end position="176"/>
    </location>
</feature>
<evidence type="ECO:0000256" key="6">
    <source>
        <dbReference type="ARBA" id="ARBA00022989"/>
    </source>
</evidence>
<feature type="transmembrane region" description="Helical" evidence="9">
    <location>
        <begin position="16"/>
        <end position="35"/>
    </location>
</feature>
<feature type="transmembrane region" description="Helical" evidence="9">
    <location>
        <begin position="127"/>
        <end position="146"/>
    </location>
</feature>
<dbReference type="Gene3D" id="1.20.120.80">
    <property type="entry name" value="Cytochrome c oxidase, subunit III, four-helix bundle"/>
    <property type="match status" value="1"/>
</dbReference>
<organism evidence="11">
    <name type="scientific">Ophiophthalmus serratus</name>
    <dbReference type="NCBI Taxonomy" id="2993811"/>
    <lineage>
        <taxon>Eukaryota</taxon>
        <taxon>Metazoa</taxon>
        <taxon>Echinodermata</taxon>
        <taxon>Eleutherozoa</taxon>
        <taxon>Asterozoa</taxon>
        <taxon>Ophiuroidea</taxon>
        <taxon>Myophiuroidea</taxon>
        <taxon>Metophiurida</taxon>
        <taxon>Ophintegrida</taxon>
        <taxon>Amphilepidida</taxon>
        <taxon>Ophiurina</taxon>
        <taxon>Ophiacanthidae</taxon>
        <taxon>Ophiophthalmus</taxon>
    </lineage>
</organism>
<sequence length="262" mass="29910">MTNINHPFHMVENSPWPMVSSIAILTTIYGLISIFQNHNSWIILVGLLLMINVFIIWWRDVIREATFLGLHTNYVTNGIKIGFILFIISEIMFFLSFFWAFFHSSLAPVPEIGVVWPPSSVVPINPWGIPLLNTAILLSSGGSLTWSHHSLCQNNTDNATNALLITILLGIWFTLLQGYEYWETSFTIADNVYGNTFFVTTGFHGLHVIIGTTFLTICILRIISGHLSNTHHIGYECAIWYWHFVDVVWILLFICLYWWGGS</sequence>
<comment type="similarity">
    <text evidence="2 8">Belongs to the cytochrome c oxidase subunit 3 family.</text>
</comment>
<dbReference type="InterPro" id="IPR033945">
    <property type="entry name" value="Cyt_c_oxase_su3_dom"/>
</dbReference>
<dbReference type="FunFam" id="1.20.120.80:FF:000002">
    <property type="entry name" value="Cytochrome c oxidase subunit 3"/>
    <property type="match status" value="1"/>
</dbReference>
<dbReference type="InterPro" id="IPR000298">
    <property type="entry name" value="Cyt_c_oxidase-like_su3"/>
</dbReference>
<dbReference type="GO" id="GO:0004129">
    <property type="term" value="F:cytochrome-c oxidase activity"/>
    <property type="evidence" value="ECO:0007669"/>
    <property type="project" value="InterPro"/>
</dbReference>
<feature type="transmembrane region" description="Helical" evidence="9">
    <location>
        <begin position="79"/>
        <end position="102"/>
    </location>
</feature>
<dbReference type="RefSeq" id="YP_010570396.1">
    <property type="nucleotide sequence ID" value="NC_068735.1"/>
</dbReference>
<keyword evidence="8 11" id="KW-0496">Mitochondrion</keyword>
<geneLocation type="mitochondrion" evidence="11"/>
<feature type="transmembrane region" description="Helical" evidence="9">
    <location>
        <begin position="240"/>
        <end position="259"/>
    </location>
</feature>
<dbReference type="SUPFAM" id="SSF81452">
    <property type="entry name" value="Cytochrome c oxidase subunit III-like"/>
    <property type="match status" value="1"/>
</dbReference>
<dbReference type="CTD" id="4514"/>
<feature type="transmembrane region" description="Helical" evidence="9">
    <location>
        <begin position="196"/>
        <end position="220"/>
    </location>
</feature>
<dbReference type="GO" id="GO:0006123">
    <property type="term" value="P:mitochondrial electron transport, cytochrome c to oxygen"/>
    <property type="evidence" value="ECO:0007669"/>
    <property type="project" value="TreeGrafter"/>
</dbReference>
<comment type="function">
    <text evidence="8">Component of the cytochrome c oxidase, the last enzyme in the mitochondrial electron transport chain which drives oxidative phosphorylation. The respiratory chain contains 3 multisubunit complexes succinate dehydrogenase (complex II, CII), ubiquinol-cytochrome c oxidoreductase (cytochrome b-c1 complex, complex III, CIII) and cytochrome c oxidase (complex IV, CIV), that cooperate to transfer electrons derived from NADH and succinate to molecular oxygen, creating an electrochemical gradient over the inner membrane that drives transmembrane transport and the ATP synthase. Cytochrome c oxidase is the component of the respiratory chain that catalyzes the reduction of oxygen to water. Electrons originating from reduced cytochrome c in the intermembrane space (IMS) are transferred via the dinuclear copper A center (CU(A)) of subunit 2 and heme A of subunit 1 to the active site in subunit 1, a binuclear center (BNC) formed by heme A3 and copper B (CU(B)). The BNC reduces molecular oxygen to 2 water molecules using 4 electrons from cytochrome c in the IMS and 4 protons from the mitochondrial matrix.</text>
</comment>
<dbReference type="PANTHER" id="PTHR11403:SF7">
    <property type="entry name" value="CYTOCHROME C OXIDASE SUBUNIT 3"/>
    <property type="match status" value="1"/>
</dbReference>
<keyword evidence="6 9" id="KW-1133">Transmembrane helix</keyword>
<reference evidence="11" key="1">
    <citation type="submission" date="2022-09" db="EMBL/GenBank/DDBJ databases">
        <title>Strategy of Micro-environmental Adaptation to Cold Seep among Different Brittle Stars Colonization.</title>
        <authorList>
            <person name="Ma S."/>
        </authorList>
    </citation>
    <scope>NUCLEOTIDE SEQUENCE</scope>
</reference>
<evidence type="ECO:0000256" key="2">
    <source>
        <dbReference type="ARBA" id="ARBA00010581"/>
    </source>
</evidence>
<protein>
    <recommendedName>
        <fullName evidence="3 8">Cytochrome c oxidase subunit 3</fullName>
    </recommendedName>
</protein>
<keyword evidence="5" id="KW-1278">Translocase</keyword>
<proteinExistence type="inferred from homology"/>
<dbReference type="GeneID" id="76815548"/>
<evidence type="ECO:0000313" key="11">
    <source>
        <dbReference type="EMBL" id="UZG65884.1"/>
    </source>
</evidence>
<feature type="domain" description="Heme-copper oxidase subunit III family profile" evidence="10">
    <location>
        <begin position="4"/>
        <end position="261"/>
    </location>
</feature>
<dbReference type="InterPro" id="IPR013833">
    <property type="entry name" value="Cyt_c_oxidase_su3_a-hlx"/>
</dbReference>
<keyword evidence="4 8" id="KW-0812">Transmembrane</keyword>
<dbReference type="PROSITE" id="PS50253">
    <property type="entry name" value="COX3"/>
    <property type="match status" value="1"/>
</dbReference>
<evidence type="ECO:0000256" key="1">
    <source>
        <dbReference type="ARBA" id="ARBA00004141"/>
    </source>
</evidence>
<keyword evidence="7 9" id="KW-0472">Membrane</keyword>
<feature type="transmembrane region" description="Helical" evidence="9">
    <location>
        <begin position="41"/>
        <end position="58"/>
    </location>
</feature>
<evidence type="ECO:0000259" key="10">
    <source>
        <dbReference type="PROSITE" id="PS50253"/>
    </source>
</evidence>
<accession>A0A9E8IDD7</accession>
<dbReference type="EMBL" id="OP432684">
    <property type="protein sequence ID" value="UZG65884.1"/>
    <property type="molecule type" value="Genomic_DNA"/>
</dbReference>
<dbReference type="InterPro" id="IPR035973">
    <property type="entry name" value="Cyt_c_oxidase_su3-like_sf"/>
</dbReference>
<evidence type="ECO:0000256" key="7">
    <source>
        <dbReference type="ARBA" id="ARBA00023136"/>
    </source>
</evidence>
<dbReference type="Pfam" id="PF00510">
    <property type="entry name" value="COX3"/>
    <property type="match status" value="1"/>
</dbReference>
<evidence type="ECO:0000256" key="5">
    <source>
        <dbReference type="ARBA" id="ARBA00022967"/>
    </source>
</evidence>
<dbReference type="GO" id="GO:0016020">
    <property type="term" value="C:membrane"/>
    <property type="evidence" value="ECO:0007669"/>
    <property type="project" value="UniProtKB-SubCell"/>
</dbReference>
<gene>
    <name evidence="11" type="primary">COX3</name>
</gene>
<name>A0A9E8IDD7_9ECHI</name>
<dbReference type="CDD" id="cd01665">
    <property type="entry name" value="Cyt_c_Oxidase_III"/>
    <property type="match status" value="1"/>
</dbReference>
<evidence type="ECO:0000256" key="8">
    <source>
        <dbReference type="RuleBase" id="RU003375"/>
    </source>
</evidence>
<dbReference type="GO" id="GO:0005739">
    <property type="term" value="C:mitochondrion"/>
    <property type="evidence" value="ECO:0007669"/>
    <property type="project" value="TreeGrafter"/>
</dbReference>
<dbReference type="PANTHER" id="PTHR11403">
    <property type="entry name" value="CYTOCHROME C OXIDASE SUBUNIT III"/>
    <property type="match status" value="1"/>
</dbReference>
<comment type="subcellular location">
    <subcellularLocation>
        <location evidence="1">Membrane</location>
        <topology evidence="1">Multi-pass membrane protein</topology>
    </subcellularLocation>
</comment>
<evidence type="ECO:0000256" key="9">
    <source>
        <dbReference type="SAM" id="Phobius"/>
    </source>
</evidence>
<evidence type="ECO:0000256" key="4">
    <source>
        <dbReference type="ARBA" id="ARBA00022692"/>
    </source>
</evidence>
<dbReference type="AlphaFoldDB" id="A0A9E8IDD7"/>